<sequence length="310" mass="34484">MVEDSKRLEFLDALDDPSIKWHAVQSMDFGVLDKILHEGLPASSQSEDGKWWQVCVSRSPGSTAKDGELYNSFLRYTMEPARFAVAIRTDKSHRPEQWFFQDEQVTTQRIPPADIVAVAANDRTLASPLSAAKVDGLQINSGNREYFEGNIEWMHKVCGEVIAKEFREKWAGAGVGNDRVQRLMLREIGSHMRTSDRGSSTVADAIKDCIVRAGSSATLFSWDDQTKQALESITEQLRAGQAITLPLKDLVQNWRSQQAIAAAARLLTPTDNVRNQAATSSGSSVQSWRPQQAIAAVTRRLRPQSGRKSR</sequence>
<comment type="caution">
    <text evidence="2">The sequence shown here is derived from an EMBL/GenBank/DDBJ whole genome shotgun (WGS) entry which is preliminary data.</text>
</comment>
<feature type="region of interest" description="Disordered" evidence="1">
    <location>
        <begin position="275"/>
        <end position="310"/>
    </location>
</feature>
<proteinExistence type="predicted"/>
<reference evidence="2 3" key="1">
    <citation type="journal article" date="2019" name="Int. J. Syst. Evol. Microbiol.">
        <title>The Global Catalogue of Microorganisms (GCM) 10K type strain sequencing project: providing services to taxonomists for standard genome sequencing and annotation.</title>
        <authorList>
            <consortium name="The Broad Institute Genomics Platform"/>
            <consortium name="The Broad Institute Genome Sequencing Center for Infectious Disease"/>
            <person name="Wu L."/>
            <person name="Ma J."/>
        </authorList>
    </citation>
    <scope>NUCLEOTIDE SEQUENCE [LARGE SCALE GENOMIC DNA]</scope>
    <source>
        <strain evidence="2 3">JCM 16373</strain>
    </source>
</reference>
<protein>
    <submittedName>
        <fullName evidence="2">Uncharacterized protein</fullName>
    </submittedName>
</protein>
<gene>
    <name evidence="2" type="ORF">GCM10009863_46980</name>
</gene>
<dbReference type="Proteomes" id="UP001501447">
    <property type="component" value="Unassembled WGS sequence"/>
</dbReference>
<evidence type="ECO:0000256" key="1">
    <source>
        <dbReference type="SAM" id="MobiDB-lite"/>
    </source>
</evidence>
<organism evidence="2 3">
    <name type="scientific">Streptomyces axinellae</name>
    <dbReference type="NCBI Taxonomy" id="552788"/>
    <lineage>
        <taxon>Bacteria</taxon>
        <taxon>Bacillati</taxon>
        <taxon>Actinomycetota</taxon>
        <taxon>Actinomycetes</taxon>
        <taxon>Kitasatosporales</taxon>
        <taxon>Streptomycetaceae</taxon>
        <taxon>Streptomyces</taxon>
    </lineage>
</organism>
<dbReference type="RefSeq" id="WP_344568324.1">
    <property type="nucleotide sequence ID" value="NZ_BAAARJ010000016.1"/>
</dbReference>
<feature type="compositionally biased region" description="Polar residues" evidence="1">
    <location>
        <begin position="275"/>
        <end position="290"/>
    </location>
</feature>
<name>A0ABN3QIA6_9ACTN</name>
<accession>A0ABN3QIA6</accession>
<feature type="compositionally biased region" description="Basic residues" evidence="1">
    <location>
        <begin position="299"/>
        <end position="310"/>
    </location>
</feature>
<evidence type="ECO:0000313" key="3">
    <source>
        <dbReference type="Proteomes" id="UP001501447"/>
    </source>
</evidence>
<dbReference type="EMBL" id="BAAARJ010000016">
    <property type="protein sequence ID" value="GAA2626721.1"/>
    <property type="molecule type" value="Genomic_DNA"/>
</dbReference>
<keyword evidence="3" id="KW-1185">Reference proteome</keyword>
<evidence type="ECO:0000313" key="2">
    <source>
        <dbReference type="EMBL" id="GAA2626721.1"/>
    </source>
</evidence>